<proteinExistence type="predicted"/>
<feature type="compositionally biased region" description="Basic and acidic residues" evidence="1">
    <location>
        <begin position="25"/>
        <end position="37"/>
    </location>
</feature>
<name>A0ABU4REJ7_9FLAO</name>
<evidence type="ECO:0000313" key="3">
    <source>
        <dbReference type="Proteomes" id="UP001273350"/>
    </source>
</evidence>
<sequence>MKIRTFNLEDFGTEKLPKNQLKTVRGGDEWVDGKDPIRGTGHTGSTGGNG</sequence>
<protein>
    <submittedName>
        <fullName evidence="2">RSAM-modified peptide</fullName>
    </submittedName>
</protein>
<gene>
    <name evidence="2" type="ORF">SGQ83_16780</name>
</gene>
<dbReference type="EMBL" id="JAWXVI010000008">
    <property type="protein sequence ID" value="MDX6191015.1"/>
    <property type="molecule type" value="Genomic_DNA"/>
</dbReference>
<dbReference type="RefSeq" id="WP_117610338.1">
    <property type="nucleotide sequence ID" value="NZ_CP087134.1"/>
</dbReference>
<keyword evidence="3" id="KW-1185">Reference proteome</keyword>
<organism evidence="2 3">
    <name type="scientific">Flavobacterium cupriresistens</name>
    <dbReference type="NCBI Taxonomy" id="2893885"/>
    <lineage>
        <taxon>Bacteria</taxon>
        <taxon>Pseudomonadati</taxon>
        <taxon>Bacteroidota</taxon>
        <taxon>Flavobacteriia</taxon>
        <taxon>Flavobacteriales</taxon>
        <taxon>Flavobacteriaceae</taxon>
        <taxon>Flavobacterium</taxon>
    </lineage>
</organism>
<feature type="compositionally biased region" description="Gly residues" evidence="1">
    <location>
        <begin position="41"/>
        <end position="50"/>
    </location>
</feature>
<accession>A0ABU4REJ7</accession>
<dbReference type="Proteomes" id="UP001273350">
    <property type="component" value="Unassembled WGS sequence"/>
</dbReference>
<feature type="region of interest" description="Disordered" evidence="1">
    <location>
        <begin position="24"/>
        <end position="50"/>
    </location>
</feature>
<reference evidence="2 3" key="1">
    <citation type="submission" date="2023-11" db="EMBL/GenBank/DDBJ databases">
        <title>Unpublished Manusciprt.</title>
        <authorList>
            <person name="Saticioglu I.B."/>
            <person name="Ay H."/>
            <person name="Ajmi N."/>
            <person name="Altun S."/>
            <person name="Duman M."/>
        </authorList>
    </citation>
    <scope>NUCLEOTIDE SEQUENCE [LARGE SCALE GENOMIC DNA]</scope>
    <source>
        <strain evidence="2 3">Fl-318</strain>
    </source>
</reference>
<comment type="caution">
    <text evidence="2">The sequence shown here is derived from an EMBL/GenBank/DDBJ whole genome shotgun (WGS) entry which is preliminary data.</text>
</comment>
<evidence type="ECO:0000256" key="1">
    <source>
        <dbReference type="SAM" id="MobiDB-lite"/>
    </source>
</evidence>
<evidence type="ECO:0000313" key="2">
    <source>
        <dbReference type="EMBL" id="MDX6191015.1"/>
    </source>
</evidence>